<dbReference type="PROSITE" id="PS50077">
    <property type="entry name" value="HEAT_REPEAT"/>
    <property type="match status" value="1"/>
</dbReference>
<dbReference type="OrthoDB" id="9812352at2"/>
<dbReference type="SMART" id="SM00567">
    <property type="entry name" value="EZ_HEAT"/>
    <property type="match status" value="6"/>
</dbReference>
<protein>
    <recommendedName>
        <fullName evidence="4">PBS lyase</fullName>
    </recommendedName>
</protein>
<dbReference type="HOGENOM" id="CLU_923656_0_0_7"/>
<dbReference type="Pfam" id="PF13646">
    <property type="entry name" value="HEAT_2"/>
    <property type="match status" value="2"/>
</dbReference>
<evidence type="ECO:0008006" key="4">
    <source>
        <dbReference type="Google" id="ProtNLM"/>
    </source>
</evidence>
<evidence type="ECO:0000256" key="1">
    <source>
        <dbReference type="ARBA" id="ARBA00045876"/>
    </source>
</evidence>
<dbReference type="Pfam" id="PF03130">
    <property type="entry name" value="HEAT_PBS"/>
    <property type="match status" value="1"/>
</dbReference>
<proteinExistence type="predicted"/>
<sequence>MKRALLFLFFFILMGLVTGCESDRTPLDFSDLERQARQGDAAALRKTAQLLGHPVLSERAYDLLMEQGETSVPFLMELIKDPDAARREAAIAALGNLGAQQAADRIAQILADTALERRYVAAWALGKINDPSFTGNLIAALDDANFEVRRQAVRALVRIHRPAVPALIEALPHASPQMARGIIHALGDIGDRRALQALLEQPHANHRAETMLALGKLRDPQATDALIAGLTDGDWEVRMNAAMALGPLGAQKAEQPLRQTLEDEVTVVREWSARSLEMITGQRTLYRNAKGEMVPPDNVYH</sequence>
<dbReference type="Proteomes" id="UP000035036">
    <property type="component" value="Chromosome"/>
</dbReference>
<accession>A0A0B5FM51</accession>
<organism evidence="2 3">
    <name type="scientific">Geoalkalibacter subterraneus</name>
    <dbReference type="NCBI Taxonomy" id="483547"/>
    <lineage>
        <taxon>Bacteria</taxon>
        <taxon>Pseudomonadati</taxon>
        <taxon>Thermodesulfobacteriota</taxon>
        <taxon>Desulfuromonadia</taxon>
        <taxon>Desulfuromonadales</taxon>
        <taxon>Geoalkalibacteraceae</taxon>
        <taxon>Geoalkalibacter</taxon>
    </lineage>
</organism>
<comment type="function">
    <text evidence="1">Catalyzes the hydroxylation of the N(6)-(4-aminobutyl)-L-lysine intermediate produced by deoxyhypusine synthase/DHPS on a critical lysine of the eukaryotic translation initiation factor 5A/eIF-5A. This is the second step of the post-translational modification of that lysine into an unusual amino acid residue named hypusine. Hypusination is unique to mature eIF-5A factor and is essential for its function.</text>
</comment>
<dbReference type="AlphaFoldDB" id="A0A0B5FM51"/>
<dbReference type="SUPFAM" id="SSF48371">
    <property type="entry name" value="ARM repeat"/>
    <property type="match status" value="1"/>
</dbReference>
<dbReference type="PANTHER" id="PTHR12697">
    <property type="entry name" value="PBS LYASE HEAT-LIKE PROTEIN"/>
    <property type="match status" value="1"/>
</dbReference>
<reference evidence="2 3" key="1">
    <citation type="journal article" date="2015" name="Genome Announc.">
        <title>Genomes of Geoalkalibacter ferrihydriticus Z-0531T and Geoalkalibacter subterraneus Red1T, Two Haloalkaliphilic Metal-Reducing Deltaproteobacteria.</title>
        <authorList>
            <person name="Badalamenti J.P."/>
            <person name="Krajmalnik-Brown R."/>
            <person name="Torres C.I."/>
            <person name="Bond D.R."/>
        </authorList>
    </citation>
    <scope>NUCLEOTIDE SEQUENCE [LARGE SCALE GENOMIC DNA]</scope>
    <source>
        <strain evidence="2 3">Red1</strain>
    </source>
</reference>
<dbReference type="EMBL" id="CP010311">
    <property type="protein sequence ID" value="AJF05724.1"/>
    <property type="molecule type" value="Genomic_DNA"/>
</dbReference>
<dbReference type="KEGG" id="gsb:GSUB_02865"/>
<gene>
    <name evidence="2" type="ORF">GSUB_02865</name>
</gene>
<evidence type="ECO:0000313" key="2">
    <source>
        <dbReference type="EMBL" id="AJF05724.1"/>
    </source>
</evidence>
<dbReference type="Gene3D" id="1.25.10.10">
    <property type="entry name" value="Leucine-rich Repeat Variant"/>
    <property type="match status" value="2"/>
</dbReference>
<dbReference type="InterPro" id="IPR004155">
    <property type="entry name" value="PBS_lyase_HEAT"/>
</dbReference>
<dbReference type="RefSeq" id="WP_040199108.1">
    <property type="nucleotide sequence ID" value="NZ_CP010311.1"/>
</dbReference>
<dbReference type="InterPro" id="IPR011989">
    <property type="entry name" value="ARM-like"/>
</dbReference>
<dbReference type="InterPro" id="IPR016024">
    <property type="entry name" value="ARM-type_fold"/>
</dbReference>
<dbReference type="InterPro" id="IPR021133">
    <property type="entry name" value="HEAT_type_2"/>
</dbReference>
<dbReference type="PROSITE" id="PS51257">
    <property type="entry name" value="PROKAR_LIPOPROTEIN"/>
    <property type="match status" value="1"/>
</dbReference>
<evidence type="ECO:0000313" key="3">
    <source>
        <dbReference type="Proteomes" id="UP000035036"/>
    </source>
</evidence>
<dbReference type="GO" id="GO:0016491">
    <property type="term" value="F:oxidoreductase activity"/>
    <property type="evidence" value="ECO:0007669"/>
    <property type="project" value="TreeGrafter"/>
</dbReference>
<keyword evidence="3" id="KW-1185">Reference proteome</keyword>
<dbReference type="STRING" id="483547.GSUB_02865"/>
<name>A0A0B5FM51_9BACT</name>
<dbReference type="PANTHER" id="PTHR12697:SF5">
    <property type="entry name" value="DEOXYHYPUSINE HYDROXYLASE"/>
    <property type="match status" value="1"/>
</dbReference>